<dbReference type="PANTHER" id="PTHR12277">
    <property type="entry name" value="ALPHA/BETA HYDROLASE DOMAIN-CONTAINING PROTEIN"/>
    <property type="match status" value="1"/>
</dbReference>
<dbReference type="Gene3D" id="3.40.50.1820">
    <property type="entry name" value="alpha/beta hydrolase"/>
    <property type="match status" value="1"/>
</dbReference>
<feature type="transmembrane region" description="Helical" evidence="1">
    <location>
        <begin position="12"/>
        <end position="29"/>
    </location>
</feature>
<protein>
    <recommendedName>
        <fullName evidence="2">AB hydrolase-1 domain-containing protein</fullName>
    </recommendedName>
</protein>
<keyword evidence="1" id="KW-0472">Membrane</keyword>
<evidence type="ECO:0000259" key="2">
    <source>
        <dbReference type="Pfam" id="PF00561"/>
    </source>
</evidence>
<sequence length="267" mass="30349">MRGKGRKKVSAGYIILKTIMWVLIVYFATDSIMQFISYSFYKGDKRLKNVDYKPEEIQINDSLSGFGYNLDADSDKVILFFGGSMYIAYNTAGMYGGRFDSSFLSVDYYGTQNSKGKMNLKTMQQSAEELYDYARAKYPDKDIYIFGHSYGCGMAAYLASVRECKHLVLASGYRTSADMYNKIIPIFWGPLDVFIKNNIRVDKYAVNTQCPVTVIGSDADTTLDADMQKKLAGCYQNADCQIFHGIKHEDYFTTDEVIKYLNENVLN</sequence>
<evidence type="ECO:0000313" key="3">
    <source>
        <dbReference type="EMBL" id="SJZ84402.1"/>
    </source>
</evidence>
<gene>
    <name evidence="3" type="ORF">SAMN02745110_01768</name>
</gene>
<keyword evidence="1" id="KW-1133">Transmembrane helix</keyword>
<name>A0A1T4NZ73_9FIRM</name>
<dbReference type="PANTHER" id="PTHR12277:SF81">
    <property type="entry name" value="PROTEIN ABHD13"/>
    <property type="match status" value="1"/>
</dbReference>
<dbReference type="RefSeq" id="WP_242870365.1">
    <property type="nucleotide sequence ID" value="NZ_FNHR01000009.1"/>
</dbReference>
<organism evidence="3 4">
    <name type="scientific">Eubacterium ruminantium</name>
    <dbReference type="NCBI Taxonomy" id="42322"/>
    <lineage>
        <taxon>Bacteria</taxon>
        <taxon>Bacillati</taxon>
        <taxon>Bacillota</taxon>
        <taxon>Clostridia</taxon>
        <taxon>Eubacteriales</taxon>
        <taxon>Eubacteriaceae</taxon>
        <taxon>Eubacterium</taxon>
    </lineage>
</organism>
<dbReference type="InterPro" id="IPR029058">
    <property type="entry name" value="AB_hydrolase_fold"/>
</dbReference>
<dbReference type="InterPro" id="IPR000073">
    <property type="entry name" value="AB_hydrolase_1"/>
</dbReference>
<dbReference type="EMBL" id="FUXA01000010">
    <property type="protein sequence ID" value="SJZ84402.1"/>
    <property type="molecule type" value="Genomic_DNA"/>
</dbReference>
<keyword evidence="4" id="KW-1185">Reference proteome</keyword>
<evidence type="ECO:0000313" key="4">
    <source>
        <dbReference type="Proteomes" id="UP000189857"/>
    </source>
</evidence>
<proteinExistence type="predicted"/>
<evidence type="ECO:0000256" key="1">
    <source>
        <dbReference type="SAM" id="Phobius"/>
    </source>
</evidence>
<keyword evidence="1" id="KW-0812">Transmembrane</keyword>
<dbReference type="Proteomes" id="UP000189857">
    <property type="component" value="Unassembled WGS sequence"/>
</dbReference>
<dbReference type="Pfam" id="PF00561">
    <property type="entry name" value="Abhydrolase_1"/>
    <property type="match status" value="1"/>
</dbReference>
<dbReference type="AlphaFoldDB" id="A0A1T4NZ73"/>
<reference evidence="3 4" key="1">
    <citation type="submission" date="2017-02" db="EMBL/GenBank/DDBJ databases">
        <authorList>
            <person name="Peterson S.W."/>
        </authorList>
    </citation>
    <scope>NUCLEOTIDE SEQUENCE [LARGE SCALE GENOMIC DNA]</scope>
    <source>
        <strain evidence="3 4">ATCC 17233</strain>
    </source>
</reference>
<dbReference type="SUPFAM" id="SSF53474">
    <property type="entry name" value="alpha/beta-Hydrolases"/>
    <property type="match status" value="1"/>
</dbReference>
<feature type="domain" description="AB hydrolase-1" evidence="2">
    <location>
        <begin position="105"/>
        <end position="176"/>
    </location>
</feature>
<accession>A0A1T4NZ73</accession>